<accession>A0A0C9VFP1</accession>
<keyword evidence="8" id="KW-1185">Reference proteome</keyword>
<sequence length="243" mass="27259">MAFGKIVLLIAIMIGQHYSATAPNARPPSEELRKQTGWELVFPNLARVLKVIPWVWTLAEVAVLFAASDYCPPGVSQSIVDHLVRNENPTQALAQVGLVTRSFLAGSLSSISGSLIRIYCYRTLGRMFTFELSIRKEHKLITSGMYSVVRHPSYTGGIGVILGFLLCHFNPNSWLVSCSGLFPSSESKLAKALVYSWVSIAAVTTLGMRKRMNEEDAMLEKNFGEEWKDWVRRVPCRLFPWVY</sequence>
<keyword evidence="3" id="KW-1133">Transmembrane helix</keyword>
<protein>
    <recommendedName>
        <fullName evidence="5">Protein-S-isoprenylcysteine O-methyltransferase</fullName>
        <ecNumber evidence="5">2.1.1.100</ecNumber>
    </recommendedName>
</protein>
<dbReference type="EC" id="2.1.1.100" evidence="5"/>
<dbReference type="InterPro" id="IPR007269">
    <property type="entry name" value="ICMT_MeTrfase"/>
</dbReference>
<gene>
    <name evidence="7" type="ORF">HYDPIDRAFT_175689</name>
</gene>
<dbReference type="PANTHER" id="PTHR12714">
    <property type="entry name" value="PROTEIN-S ISOPRENYLCYSTEINE O-METHYLTRANSFERASE"/>
    <property type="match status" value="1"/>
</dbReference>
<keyword evidence="5" id="KW-0808">Transferase</keyword>
<evidence type="ECO:0000256" key="3">
    <source>
        <dbReference type="ARBA" id="ARBA00022989"/>
    </source>
</evidence>
<dbReference type="GO" id="GO:0032259">
    <property type="term" value="P:methylation"/>
    <property type="evidence" value="ECO:0007669"/>
    <property type="project" value="UniProtKB-KW"/>
</dbReference>
<dbReference type="EMBL" id="KN839847">
    <property type="protein sequence ID" value="KIJ64359.1"/>
    <property type="molecule type" value="Genomic_DNA"/>
</dbReference>
<feature type="signal peptide" evidence="6">
    <location>
        <begin position="1"/>
        <end position="19"/>
    </location>
</feature>
<organism evidence="7 8">
    <name type="scientific">Hydnomerulius pinastri MD-312</name>
    <dbReference type="NCBI Taxonomy" id="994086"/>
    <lineage>
        <taxon>Eukaryota</taxon>
        <taxon>Fungi</taxon>
        <taxon>Dikarya</taxon>
        <taxon>Basidiomycota</taxon>
        <taxon>Agaricomycotina</taxon>
        <taxon>Agaricomycetes</taxon>
        <taxon>Agaricomycetidae</taxon>
        <taxon>Boletales</taxon>
        <taxon>Boletales incertae sedis</taxon>
        <taxon>Leucogyrophana</taxon>
    </lineage>
</organism>
<dbReference type="AlphaFoldDB" id="A0A0C9VFP1"/>
<keyword evidence="4" id="KW-0472">Membrane</keyword>
<dbReference type="Gene3D" id="1.20.120.1630">
    <property type="match status" value="1"/>
</dbReference>
<keyword evidence="5" id="KW-0256">Endoplasmic reticulum</keyword>
<dbReference type="Pfam" id="PF04140">
    <property type="entry name" value="ICMT"/>
    <property type="match status" value="1"/>
</dbReference>
<comment type="subcellular location">
    <subcellularLocation>
        <location evidence="5">Endoplasmic reticulum membrane</location>
        <topology evidence="5">Multi-pass membrane protein</topology>
    </subcellularLocation>
    <subcellularLocation>
        <location evidence="1">Membrane</location>
        <topology evidence="1">Multi-pass membrane protein</topology>
    </subcellularLocation>
</comment>
<dbReference type="GO" id="GO:0004671">
    <property type="term" value="F:protein C-terminal S-isoprenylcysteine carboxyl O-methyltransferase activity"/>
    <property type="evidence" value="ECO:0007669"/>
    <property type="project" value="UniProtKB-EC"/>
</dbReference>
<comment type="similarity">
    <text evidence="5">Belongs to the class VI-like SAM-binding methyltransferase superfamily. Isoprenylcysteine carboxyl methyltransferase family.</text>
</comment>
<evidence type="ECO:0000313" key="7">
    <source>
        <dbReference type="EMBL" id="KIJ64359.1"/>
    </source>
</evidence>
<evidence type="ECO:0000256" key="6">
    <source>
        <dbReference type="SAM" id="SignalP"/>
    </source>
</evidence>
<evidence type="ECO:0000256" key="5">
    <source>
        <dbReference type="RuleBase" id="RU362022"/>
    </source>
</evidence>
<keyword evidence="5" id="KW-0489">Methyltransferase</keyword>
<dbReference type="HOGENOM" id="CLU_065200_6_0_1"/>
<dbReference type="OrthoDB" id="422086at2759"/>
<dbReference type="GO" id="GO:0005789">
    <property type="term" value="C:endoplasmic reticulum membrane"/>
    <property type="evidence" value="ECO:0007669"/>
    <property type="project" value="UniProtKB-SubCell"/>
</dbReference>
<evidence type="ECO:0000256" key="1">
    <source>
        <dbReference type="ARBA" id="ARBA00004141"/>
    </source>
</evidence>
<evidence type="ECO:0000256" key="2">
    <source>
        <dbReference type="ARBA" id="ARBA00022692"/>
    </source>
</evidence>
<reference evidence="7 8" key="1">
    <citation type="submission" date="2014-04" db="EMBL/GenBank/DDBJ databases">
        <title>Evolutionary Origins and Diversification of the Mycorrhizal Mutualists.</title>
        <authorList>
            <consortium name="DOE Joint Genome Institute"/>
            <consortium name="Mycorrhizal Genomics Consortium"/>
            <person name="Kohler A."/>
            <person name="Kuo A."/>
            <person name="Nagy L.G."/>
            <person name="Floudas D."/>
            <person name="Copeland A."/>
            <person name="Barry K.W."/>
            <person name="Cichocki N."/>
            <person name="Veneault-Fourrey C."/>
            <person name="LaButti K."/>
            <person name="Lindquist E.A."/>
            <person name="Lipzen A."/>
            <person name="Lundell T."/>
            <person name="Morin E."/>
            <person name="Murat C."/>
            <person name="Riley R."/>
            <person name="Ohm R."/>
            <person name="Sun H."/>
            <person name="Tunlid A."/>
            <person name="Henrissat B."/>
            <person name="Grigoriev I.V."/>
            <person name="Hibbett D.S."/>
            <person name="Martin F."/>
        </authorList>
    </citation>
    <scope>NUCLEOTIDE SEQUENCE [LARGE SCALE GENOMIC DNA]</scope>
    <source>
        <strain evidence="7 8">MD-312</strain>
    </source>
</reference>
<keyword evidence="5" id="KW-0949">S-adenosyl-L-methionine</keyword>
<keyword evidence="6" id="KW-0732">Signal</keyword>
<evidence type="ECO:0000256" key="4">
    <source>
        <dbReference type="ARBA" id="ARBA00023136"/>
    </source>
</evidence>
<dbReference type="PANTHER" id="PTHR12714:SF9">
    <property type="entry name" value="PROTEIN-S-ISOPRENYLCYSTEINE O-METHYLTRANSFERASE"/>
    <property type="match status" value="1"/>
</dbReference>
<evidence type="ECO:0000313" key="8">
    <source>
        <dbReference type="Proteomes" id="UP000053820"/>
    </source>
</evidence>
<comment type="catalytic activity">
    <reaction evidence="5">
        <text>[protein]-C-terminal S-[(2E,6E)-farnesyl]-L-cysteine + S-adenosyl-L-methionine = [protein]-C-terminal S-[(2E,6E)-farnesyl]-L-cysteine methyl ester + S-adenosyl-L-homocysteine</text>
        <dbReference type="Rhea" id="RHEA:21672"/>
        <dbReference type="Rhea" id="RHEA-COMP:12125"/>
        <dbReference type="Rhea" id="RHEA-COMP:12126"/>
        <dbReference type="ChEBI" id="CHEBI:57856"/>
        <dbReference type="ChEBI" id="CHEBI:59789"/>
        <dbReference type="ChEBI" id="CHEBI:90510"/>
        <dbReference type="ChEBI" id="CHEBI:90511"/>
        <dbReference type="EC" id="2.1.1.100"/>
    </reaction>
</comment>
<keyword evidence="2" id="KW-0812">Transmembrane</keyword>
<feature type="chain" id="PRO_5002221623" description="Protein-S-isoprenylcysteine O-methyltransferase" evidence="6">
    <location>
        <begin position="20"/>
        <end position="243"/>
    </location>
</feature>
<dbReference type="Proteomes" id="UP000053820">
    <property type="component" value="Unassembled WGS sequence"/>
</dbReference>
<proteinExistence type="inferred from homology"/>
<name>A0A0C9VFP1_9AGAM</name>